<proteinExistence type="predicted"/>
<name>A0A1U7ETU2_NATPD</name>
<protein>
    <submittedName>
        <fullName evidence="2">DUF3426 domain protein</fullName>
    </submittedName>
</protein>
<keyword evidence="3" id="KW-1185">Reference proteome</keyword>
<dbReference type="OrthoDB" id="350371at2157"/>
<feature type="transmembrane region" description="Helical" evidence="1">
    <location>
        <begin position="30"/>
        <end position="48"/>
    </location>
</feature>
<dbReference type="RefSeq" id="WP_011321981.1">
    <property type="nucleotide sequence ID" value="NC_007426.1"/>
</dbReference>
<dbReference type="EnsemblBacteria" id="CAI48345">
    <property type="protein sequence ID" value="CAI48345"/>
    <property type="gene ID" value="NP_0508A"/>
</dbReference>
<evidence type="ECO:0000313" key="2">
    <source>
        <dbReference type="EMBL" id="CAI48345.1"/>
    </source>
</evidence>
<dbReference type="Gene3D" id="2.60.40.10">
    <property type="entry name" value="Immunoglobulins"/>
    <property type="match status" value="1"/>
</dbReference>
<accession>A0A1U7ETU2</accession>
<keyword evidence="1" id="KW-0812">Transmembrane</keyword>
<gene>
    <name evidence="2" type="ordered locus">NP_0508A</name>
</gene>
<dbReference type="HOGENOM" id="CLU_1514657_0_0_2"/>
<dbReference type="AlphaFoldDB" id="A0A1U7ETU2"/>
<dbReference type="STRING" id="348780.NP_0508A"/>
<evidence type="ECO:0000313" key="3">
    <source>
        <dbReference type="Proteomes" id="UP000002698"/>
    </source>
</evidence>
<dbReference type="NCBIfam" id="NF038353">
    <property type="entry name" value="FxLYD_dom"/>
    <property type="match status" value="1"/>
</dbReference>
<sequence>MEIKDLDILAMALGAVAVIFSGFVLVYSVWGGLALFFGGVLAASIAFVRDRSVLAGRTVWVLFVLLAAAGVAGFIVGFGVFDSPDPRWEAEATLHDADTADATVIVTGTVGNHGDAPAERVTVTVTLYDADDETLATGTTELTQLAPRSTQQFYLRFDENPGELSAFADIEVELDVEP</sequence>
<dbReference type="InterPro" id="IPR047676">
    <property type="entry name" value="FxLYD_dom"/>
</dbReference>
<dbReference type="Proteomes" id="UP000002698">
    <property type="component" value="Chromosome"/>
</dbReference>
<dbReference type="eggNOG" id="arCOG07682">
    <property type="taxonomic scope" value="Archaea"/>
</dbReference>
<keyword evidence="1" id="KW-0472">Membrane</keyword>
<keyword evidence="1" id="KW-1133">Transmembrane helix</keyword>
<feature type="transmembrane region" description="Helical" evidence="1">
    <location>
        <begin position="60"/>
        <end position="81"/>
    </location>
</feature>
<dbReference type="EMBL" id="CR936257">
    <property type="protein sequence ID" value="CAI48345.1"/>
    <property type="molecule type" value="Genomic_DNA"/>
</dbReference>
<reference evidence="2 3" key="1">
    <citation type="journal article" date="2005" name="Genome Res.">
        <title>Living with two extremes: conclusions from the genome sequence of Natronomonas pharaonis.</title>
        <authorList>
            <person name="Falb M."/>
            <person name="Pfeiffer F."/>
            <person name="Palm P."/>
            <person name="Rodewald K."/>
            <person name="Hickmann V."/>
            <person name="Tittor J."/>
            <person name="Oesterhelt D."/>
        </authorList>
    </citation>
    <scope>NUCLEOTIDE SEQUENCE [LARGE SCALE GENOMIC DNA]</scope>
    <source>
        <strain evidence="3">ATCC 35678 / DSM 2160 / CIP 103997 / JCM 8858 / NBRC 14720 / NCIMB 2260 / Gabara</strain>
    </source>
</reference>
<dbReference type="KEGG" id="nph:NP_0508A"/>
<evidence type="ECO:0000256" key="1">
    <source>
        <dbReference type="SAM" id="Phobius"/>
    </source>
</evidence>
<organism evidence="2 3">
    <name type="scientific">Natronomonas pharaonis (strain ATCC 35678 / DSM 2160 / CIP 103997 / JCM 8858 / NBRC 14720 / NCIMB 2260 / Gabara)</name>
    <name type="common">Halobacterium pharaonis</name>
    <dbReference type="NCBI Taxonomy" id="348780"/>
    <lineage>
        <taxon>Archaea</taxon>
        <taxon>Methanobacteriati</taxon>
        <taxon>Methanobacteriota</taxon>
        <taxon>Stenosarchaea group</taxon>
        <taxon>Halobacteria</taxon>
        <taxon>Halobacteriales</taxon>
        <taxon>Natronomonadaceae</taxon>
        <taxon>Natronomonas</taxon>
    </lineage>
</organism>
<dbReference type="GeneID" id="3700877"/>
<dbReference type="InterPro" id="IPR013783">
    <property type="entry name" value="Ig-like_fold"/>
</dbReference>